<dbReference type="InterPro" id="IPR032710">
    <property type="entry name" value="NTF2-like_dom_sf"/>
</dbReference>
<accession>A0ABD0KIF7</accession>
<evidence type="ECO:0000313" key="19">
    <source>
        <dbReference type="EMBL" id="KAK7486804.1"/>
    </source>
</evidence>
<evidence type="ECO:0000256" key="11">
    <source>
        <dbReference type="ARBA" id="ARBA00023128"/>
    </source>
</evidence>
<dbReference type="GO" id="GO:0005524">
    <property type="term" value="F:ATP binding"/>
    <property type="evidence" value="ECO:0007669"/>
    <property type="project" value="UniProtKB-KW"/>
</dbReference>
<comment type="caution">
    <text evidence="19">The sequence shown here is derived from an EMBL/GenBank/DDBJ whole genome shotgun (WGS) entry which is preliminary data.</text>
</comment>
<dbReference type="Proteomes" id="UP001519460">
    <property type="component" value="Unassembled WGS sequence"/>
</dbReference>
<feature type="coiled-coil region" evidence="17">
    <location>
        <begin position="77"/>
        <end position="127"/>
    </location>
</feature>
<comment type="similarity">
    <text evidence="2 16">Belongs to the Tim44 family.</text>
</comment>
<keyword evidence="6 16" id="KW-0999">Mitochondrion inner membrane</keyword>
<keyword evidence="12 16" id="KW-0472">Membrane</keyword>
<evidence type="ECO:0000256" key="7">
    <source>
        <dbReference type="ARBA" id="ARBA00022840"/>
    </source>
</evidence>
<comment type="subunit">
    <text evidence="14">Probable component of the PAM complex at least composed of a mitochondrial HSP70 protein, GRPEL1 or GRPEL2, TIMM44, TIMM16/PAM16 and TIMM14/DNAJC19. The complex interacts with the TIMM23 component of the TIM23 complex. Interacts with SLC25A4/ANT1 and SLC25A5/ANT2; leading to inhibit the presequence translocase TIMM23, thereby promoting stabilization of PINK1.</text>
</comment>
<evidence type="ECO:0000256" key="12">
    <source>
        <dbReference type="ARBA" id="ARBA00023136"/>
    </source>
</evidence>
<name>A0ABD0KIF7_9CAEN</name>
<sequence>MASMCRTVGMLARYQGRLQQHRALVGGRWALYGNPTCPSCCKSQYLINSGQLDFRIEQTRQMSGGQRNFIQQVIDNIRQDFQKNKEMKESLKKFREETQKLEESEALKKAREKFDNIEAETASVRKTFGDIKGKVSETVEELQKTELLKKGRVIGEELGKTAGKAADTLSKSGEQLSKTAAFKTMSEGVKAVKQEFDDVTLSRARHYRAPEKLKKRTELARIVREERPIQADDEATGMVLHKDSRFYQSWQNFKDNNQYVTKLFDLKMKYDESDNVMIRATRVFTDKMGQMFGSMFTKTEMSEVLTEICKIDPDFNKEQFVRMCEREIIPNVLEAIIRGDLEVLKDWCYEAPYNTLAHPIKQALAAGYKFDSKVLDISNVDVMAGKLMEQGPVLVISFHAQQIMAVRDSKGNVVEGDKDKTVRVLYVWALCRDQEELDPIAAWKLLDISASTSDQWL</sequence>
<dbReference type="PIRSF" id="PIRSF037871">
    <property type="entry name" value="TIM44"/>
    <property type="match status" value="1"/>
</dbReference>
<dbReference type="SMART" id="SM00978">
    <property type="entry name" value="Tim44"/>
    <property type="match status" value="1"/>
</dbReference>
<evidence type="ECO:0000256" key="16">
    <source>
        <dbReference type="PIRNR" id="PIRNR037871"/>
    </source>
</evidence>
<keyword evidence="8 16" id="KW-0653">Protein transport</keyword>
<evidence type="ECO:0000313" key="20">
    <source>
        <dbReference type="Proteomes" id="UP001519460"/>
    </source>
</evidence>
<evidence type="ECO:0000256" key="3">
    <source>
        <dbReference type="ARBA" id="ARBA00022448"/>
    </source>
</evidence>
<dbReference type="SUPFAM" id="SSF54427">
    <property type="entry name" value="NTF2-like"/>
    <property type="match status" value="1"/>
</dbReference>
<keyword evidence="9" id="KW-0809">Transit peptide</keyword>
<evidence type="ECO:0000256" key="2">
    <source>
        <dbReference type="ARBA" id="ARBA00009597"/>
    </source>
</evidence>
<evidence type="ECO:0000256" key="17">
    <source>
        <dbReference type="SAM" id="Coils"/>
    </source>
</evidence>
<feature type="domain" description="Tim44-like" evidence="18">
    <location>
        <begin position="301"/>
        <end position="450"/>
    </location>
</feature>
<dbReference type="FunFam" id="3.10.450.240:FF:000001">
    <property type="entry name" value="Mitochondrial import inner membrane translocase subunit TIM44"/>
    <property type="match status" value="1"/>
</dbReference>
<comment type="function">
    <text evidence="13">Essential component of the PAM complex, a complex required for the translocation of transit peptide-containing proteins from the inner membrane into the mitochondrial matrix in an ATP-dependent manner. Recruits mitochondrial HSP70 to drive protein translocation into the matrix using ATP as an energy source.</text>
</comment>
<evidence type="ECO:0000256" key="13">
    <source>
        <dbReference type="ARBA" id="ARBA00057148"/>
    </source>
</evidence>
<evidence type="ECO:0000256" key="8">
    <source>
        <dbReference type="ARBA" id="ARBA00022927"/>
    </source>
</evidence>
<dbReference type="Gene3D" id="3.10.450.240">
    <property type="match status" value="1"/>
</dbReference>
<keyword evidence="17" id="KW-0175">Coiled coil</keyword>
<evidence type="ECO:0000259" key="18">
    <source>
        <dbReference type="SMART" id="SM00978"/>
    </source>
</evidence>
<keyword evidence="20" id="KW-1185">Reference proteome</keyword>
<keyword evidence="10 16" id="KW-0811">Translocation</keyword>
<keyword evidence="11 16" id="KW-0496">Mitochondrion</keyword>
<gene>
    <name evidence="19" type="ORF">BaRGS_00021951</name>
</gene>
<evidence type="ECO:0000256" key="10">
    <source>
        <dbReference type="ARBA" id="ARBA00023010"/>
    </source>
</evidence>
<dbReference type="InterPro" id="IPR007379">
    <property type="entry name" value="Tim44-like_dom"/>
</dbReference>
<dbReference type="GO" id="GO:0015031">
    <property type="term" value="P:protein transport"/>
    <property type="evidence" value="ECO:0007669"/>
    <property type="project" value="UniProtKB-KW"/>
</dbReference>
<evidence type="ECO:0000256" key="6">
    <source>
        <dbReference type="ARBA" id="ARBA00022792"/>
    </source>
</evidence>
<evidence type="ECO:0000256" key="15">
    <source>
        <dbReference type="ARBA" id="ARBA00074309"/>
    </source>
</evidence>
<dbReference type="InterPro" id="IPR039544">
    <property type="entry name" value="Tim44-like"/>
</dbReference>
<evidence type="ECO:0000256" key="9">
    <source>
        <dbReference type="ARBA" id="ARBA00022946"/>
    </source>
</evidence>
<organism evidence="19 20">
    <name type="scientific">Batillaria attramentaria</name>
    <dbReference type="NCBI Taxonomy" id="370345"/>
    <lineage>
        <taxon>Eukaryota</taxon>
        <taxon>Metazoa</taxon>
        <taxon>Spiralia</taxon>
        <taxon>Lophotrochozoa</taxon>
        <taxon>Mollusca</taxon>
        <taxon>Gastropoda</taxon>
        <taxon>Caenogastropoda</taxon>
        <taxon>Sorbeoconcha</taxon>
        <taxon>Cerithioidea</taxon>
        <taxon>Batillariidae</taxon>
        <taxon>Batillaria</taxon>
    </lineage>
</organism>
<reference evidence="19 20" key="1">
    <citation type="journal article" date="2023" name="Sci. Data">
        <title>Genome assembly of the Korean intertidal mud-creeper Batillaria attramentaria.</title>
        <authorList>
            <person name="Patra A.K."/>
            <person name="Ho P.T."/>
            <person name="Jun S."/>
            <person name="Lee S.J."/>
            <person name="Kim Y."/>
            <person name="Won Y.J."/>
        </authorList>
    </citation>
    <scope>NUCLEOTIDE SEQUENCE [LARGE SCALE GENOMIC DNA]</scope>
    <source>
        <strain evidence="19">Wonlab-2016</strain>
    </source>
</reference>
<dbReference type="PANTHER" id="PTHR10721">
    <property type="entry name" value="MITOCHONDRIAL IMPORT INNER MEMBRANE TRANSLOCASE SUBUNIT TIM44"/>
    <property type="match status" value="1"/>
</dbReference>
<evidence type="ECO:0000256" key="4">
    <source>
        <dbReference type="ARBA" id="ARBA00022553"/>
    </source>
</evidence>
<dbReference type="AlphaFoldDB" id="A0ABD0KIF7"/>
<dbReference type="InterPro" id="IPR017303">
    <property type="entry name" value="Tim44"/>
</dbReference>
<keyword evidence="7" id="KW-0067">ATP-binding</keyword>
<evidence type="ECO:0000256" key="5">
    <source>
        <dbReference type="ARBA" id="ARBA00022741"/>
    </source>
</evidence>
<dbReference type="PANTHER" id="PTHR10721:SF1">
    <property type="entry name" value="MITOCHONDRIAL IMPORT INNER MEMBRANE TRANSLOCASE SUBUNIT TIM44"/>
    <property type="match status" value="1"/>
</dbReference>
<evidence type="ECO:0000256" key="1">
    <source>
        <dbReference type="ARBA" id="ARBA00004443"/>
    </source>
</evidence>
<proteinExistence type="inferred from homology"/>
<protein>
    <recommendedName>
        <fullName evidence="15 16">Mitochondrial import inner membrane translocase subunit TIM44</fullName>
    </recommendedName>
</protein>
<keyword evidence="3 16" id="KW-0813">Transport</keyword>
<comment type="subcellular location">
    <subcellularLocation>
        <location evidence="1">Mitochondrion inner membrane</location>
        <topology evidence="1">Peripheral membrane protein</topology>
        <orientation evidence="1">Matrix side</orientation>
    </subcellularLocation>
</comment>
<dbReference type="Pfam" id="PF04280">
    <property type="entry name" value="Tim44"/>
    <property type="match status" value="1"/>
</dbReference>
<keyword evidence="5" id="KW-0547">Nucleotide-binding</keyword>
<dbReference type="GO" id="GO:0005743">
    <property type="term" value="C:mitochondrial inner membrane"/>
    <property type="evidence" value="ECO:0007669"/>
    <property type="project" value="UniProtKB-SubCell"/>
</dbReference>
<dbReference type="EMBL" id="JACVVK020000173">
    <property type="protein sequence ID" value="KAK7486804.1"/>
    <property type="molecule type" value="Genomic_DNA"/>
</dbReference>
<keyword evidence="4" id="KW-0597">Phosphoprotein</keyword>
<evidence type="ECO:0000256" key="14">
    <source>
        <dbReference type="ARBA" id="ARBA00063163"/>
    </source>
</evidence>